<feature type="compositionally biased region" description="Low complexity" evidence="8">
    <location>
        <begin position="2541"/>
        <end position="2551"/>
    </location>
</feature>
<dbReference type="Pfam" id="PF20148">
    <property type="entry name" value="DUF6531"/>
    <property type="match status" value="1"/>
</dbReference>
<dbReference type="Pfam" id="PF22148">
    <property type="entry name" value="Fervidolysin_NPro-like"/>
    <property type="match status" value="1"/>
</dbReference>
<evidence type="ECO:0000259" key="10">
    <source>
        <dbReference type="Pfam" id="PF00082"/>
    </source>
</evidence>
<dbReference type="NCBIfam" id="TIGR01643">
    <property type="entry name" value="YD_repeat_2x"/>
    <property type="match status" value="7"/>
</dbReference>
<comment type="caution">
    <text evidence="14">The sequence shown here is derived from an EMBL/GenBank/DDBJ whole genome shotgun (WGS) entry which is preliminary data.</text>
</comment>
<evidence type="ECO:0000256" key="6">
    <source>
        <dbReference type="PROSITE-ProRule" id="PRU01240"/>
    </source>
</evidence>
<sequence length="2723" mass="302162">MKKFRNIIAKILVVSFIITNTLIYFPGITFAAEKEKVNKPTVVEHYERTEILVKYKNSGREDKVKSTLTKNVKVKKFKSKKKYDKSKIELLEIDKNDDIDKVVKELKKDPDVLFAQPNYKLEIMAAPADPMFQNQWGLQNNGQETEGQLGRSGVDINAVNAWNLNQGANVVIGLMDTGVDINHKDLKDNIFVNIGEIPGNGIDDDKNGYIDDVNGWDFVHNDNTVFDDATLDFHGTHTAGILAAASNSEGISGTAPKAKILPLKFINGNWGYTCDVIDAIEYAMKMGVKIMNCSFGGTDDNFALKDTMVNSGILFVCAAGNRGADVAVSPVYPACFDIPNVLSVASIDSKGVLSPYSSYGSKINVAAPGVNILSTTPGNAYDYFTGTSAAVPFVTGTAALLKSYLPALSITQISQRIKDNVVPCTNLSGKVSSGGRVDAYAALTNTKPAADTYTGPGNDNSTVPGGQQGGNIDTWYTMDQLAKIKEKLHYGESGVNPASGNFSFTVNDMSVPAPGFQVNISRTYNSRSDKNTPMGRGWTFGFEGYVDGTNVVDVILPNGSVERFRLNGSVYEPEESRSKFVKNTDGTYTLTSKDQYKYTFNTDRYLVKMEDRNGNSVNITVNSTGKITKVTDTVGREYKISYNTNGFIDNITDPENRVVKYEYDSSNRLSVVTDPMGGKMRYFYDSWGYLNQIQDHDQKQVEKITYNHAEGENQHKVSEATDSFGDTVKYAYDMTNKKTTVTDMNNRVSTYWFDTSFYTIQEQDPEGKSTYTEYFQYNGKNTYGDINSITDRNGNKTQYEVDSRGNVTKVINPDGSNKTTEYDDKNNVTKEVDECGNTIYYIYDSNKINLIKKVQPLNGKDVYTGTDSNNFAITSYQYYEGTESGCSAKALLKSETDPEGNTTTYTYNQYGDIKTVTDPEGKVTNYEYNKISWKTADITPKGHRTEYTYDRNGLLIKTVTVSDKNETTRVVYDLMGRKLQEISPNQYDGTKDNLTADTYSDMSAGTRYEYYDSGKVKSVTDAVGNKTSYTYDVYGNTLTETKHNGSIYRYEYDVLDRLKKVYFKNDSTSMENLLMEYSYAIMDDRKTQQTETKYLNATDKALTVSIFDYAGRLVEKQNPDGTKTKTIYNSNGTIDRQIASNGSTTYYKYDGLNRLVEQWLPFEVSNGNTQYTYQKTDYDKAGRKISEKSGKDKVDLWTVPTNFVIKNYTYYKNGKVKTVTDSGERKTEYLYDDDGNLQKESIYASADNALVTEYTYNYLGKLSAKKQHINAGDIYGNDFSSNTDTVLTTSYTYDKNGNTKTVTTPDNVITTYTYDSLNRQLSVSQPGVNEKGDVVTITSSTTYNWEGKPLIQKNPKGNVTTYEYDQRGNLVKIIDAKNGITLNNYDLGERLIAMVSPKNYDSVKSIKDMSRTEYVYDVMDRVIAKKDIYLDPVTNQWVTLFTKAYKYDNSGNTIKELNAIGYDYGSGSTLEEKIESGYGIEYRYNLANALESTIDPVSKERELAYSTKFEYDGLGRKVSETNANGVITSYTYNDAGNVLSTNVKKNLNSSAQVIQRSTYDLVGRALTQSDGNGNTTIFEYNALGKIRKAIYPGDTTIPATTIICQYDVLGNLKFQQDSLGKVNLFTYDNQGRQLSAMEKKAGGTQEITISASYDVNGNKCIEVDGNSNIRTNTYDELNRLKATEITVKGVRKAITYGYDRNSNQTTVTDWLGNATTNIYDPLNRVIEKQDAYTTIQKLEYNKNSKQVKSVDALGNVTSYIYDINNRLIATVDPEGHTTSQSYDDVGNVVAKTDGRTITTTYKFDEFNRLTQVINPKSEITSYTYDLNGNKLTQTDGKGNTTTYEYNTANKLTKKIDQGGRLGNPGQYTYLNSKVEKYTYFADGNMESKTDRNGKVTGYIYDIHGRLTSKAIGSNVISYTYDNNGNQLTITDSTGTTERTYDEQNRVLTKTVPGFGTTTYTYDQDEGEGHYSETTTDPKNNSTKKILDKVGRLYKVSADGKTTTYEYNNDGSRKSVIYSDGAKEEYTYYKDGLNKTLVNKKSDGNIIDSYSYTYDGAHNQTSKTDSKGITNYQYDSLNRLEKVTEPNGRITSYTFDKAGNRLTETILTGTVSVTTTYIYNEQNRLVSTIKQSGNETVTEKYGFDNNGNTVSKTKETIKPVDANVTGNFNLSKAGNSITNEVTYYQYDVWNQLAKTTTGDKKVTYSYNGEGFRVAKTENGQKTNYLYEADKVILETDGAGNQTAKNIYGINLLTRSSGSDTMNYMYNGHGDVTTLLNEDGTISGTYYYDAFGNIVEQTGNVNNSITYAGYQYDKETDLYYLNARYYDSKIARFINEDTYTGTLNDPLSLNLYTYCLNNPIMYVDPTGYVTINVNGKDVGNASLNNGKSYGNLTDIVTGLGGKTSYDSKSATATVTIGGKTVTYNLKDMKNGVGVASDGSSFTVSNDGKIQVAVASTSKSLGGSTANWNESTKSVSVNSSNSQLVANMGVSGAGSMTGTIADSYRNGLKSSNSSSSLAPSTSSNPAPTQNQNKNTNEVEKNLSTTNNNNTNNQNAGKVTYNSNGNVTSTNFSTPVVPKVTNAPGERSVDAFNEVLDQFNVETNPRYTPRSGLTFCNVYAQDVLNAMGVALPQYMVSAGIQKWMNGDEGKDADWIAVSVNEAQNMANQGYPTIAVNSGHTAIIAPSPNPGNGKIYVSQAGGERWITRLSPINNVWSKNDTKQYFYHK</sequence>
<feature type="active site" description="Charge relay system" evidence="6">
    <location>
        <position position="234"/>
    </location>
</feature>
<feature type="active site" description="Charge relay system" evidence="6">
    <location>
        <position position="388"/>
    </location>
</feature>
<dbReference type="InterPro" id="IPR015500">
    <property type="entry name" value="Peptidase_S8_subtilisin-rel"/>
</dbReference>
<dbReference type="PROSITE" id="PS51892">
    <property type="entry name" value="SUBTILASE"/>
    <property type="match status" value="1"/>
</dbReference>
<feature type="compositionally biased region" description="Low complexity" evidence="8">
    <location>
        <begin position="2507"/>
        <end position="2525"/>
    </location>
</feature>
<evidence type="ECO:0000313" key="15">
    <source>
        <dbReference type="Proteomes" id="UP000014155"/>
    </source>
</evidence>
<dbReference type="InterPro" id="IPR031325">
    <property type="entry name" value="RHS_repeat"/>
</dbReference>
<keyword evidence="4 6" id="KW-0378">Hydrolase</keyword>
<comment type="similarity">
    <text evidence="1 6 7">Belongs to the peptidase S8 family.</text>
</comment>
<keyword evidence="9" id="KW-1133">Transmembrane helix</keyword>
<feature type="domain" description="Peptidase S8/S53" evidence="10">
    <location>
        <begin position="167"/>
        <end position="421"/>
    </location>
</feature>
<dbReference type="InterPro" id="IPR023827">
    <property type="entry name" value="Peptidase_S8_Asp-AS"/>
</dbReference>
<keyword evidence="2 6" id="KW-0645">Protease</keyword>
<dbReference type="InterPro" id="IPR036852">
    <property type="entry name" value="Peptidase_S8/S53_dom_sf"/>
</dbReference>
<dbReference type="Proteomes" id="UP000014155">
    <property type="component" value="Unassembled WGS sequence"/>
</dbReference>
<dbReference type="InterPro" id="IPR022385">
    <property type="entry name" value="Rhs_assc_core"/>
</dbReference>
<feature type="region of interest" description="Disordered" evidence="8">
    <location>
        <begin position="1957"/>
        <end position="1979"/>
    </location>
</feature>
<feature type="transmembrane region" description="Helical" evidence="9">
    <location>
        <begin position="7"/>
        <end position="25"/>
    </location>
</feature>
<dbReference type="InterPro" id="IPR023828">
    <property type="entry name" value="Peptidase_S8_Ser-AS"/>
</dbReference>
<name>S0FR24_RUMCE</name>
<evidence type="ECO:0000259" key="13">
    <source>
        <dbReference type="Pfam" id="PF25023"/>
    </source>
</evidence>
<feature type="active site" description="Charge relay system" evidence="6">
    <location>
        <position position="176"/>
    </location>
</feature>
<evidence type="ECO:0000256" key="2">
    <source>
        <dbReference type="ARBA" id="ARBA00022670"/>
    </source>
</evidence>
<evidence type="ECO:0000256" key="3">
    <source>
        <dbReference type="ARBA" id="ARBA00022737"/>
    </source>
</evidence>
<evidence type="ECO:0000256" key="9">
    <source>
        <dbReference type="SAM" id="Phobius"/>
    </source>
</evidence>
<dbReference type="InterPro" id="IPR000209">
    <property type="entry name" value="Peptidase_S8/S53_dom"/>
</dbReference>
<dbReference type="EMBL" id="AORV01000035">
    <property type="protein sequence ID" value="EMS71634.1"/>
    <property type="molecule type" value="Genomic_DNA"/>
</dbReference>
<dbReference type="eggNOG" id="COG1404">
    <property type="taxonomic scope" value="Bacteria"/>
</dbReference>
<evidence type="ECO:0000256" key="5">
    <source>
        <dbReference type="ARBA" id="ARBA00022825"/>
    </source>
</evidence>
<evidence type="ECO:0000259" key="12">
    <source>
        <dbReference type="Pfam" id="PF22148"/>
    </source>
</evidence>
<dbReference type="SUPFAM" id="SSF69304">
    <property type="entry name" value="Tricorn protease N-terminal domain"/>
    <property type="match status" value="1"/>
</dbReference>
<dbReference type="STRING" id="1195236.CTER_2432"/>
<feature type="domain" description="Fervidolysin-like N-terminal prodomain" evidence="12">
    <location>
        <begin position="44"/>
        <end position="118"/>
    </location>
</feature>
<dbReference type="Gene3D" id="2.180.10.10">
    <property type="entry name" value="RHS repeat-associated core"/>
    <property type="match status" value="5"/>
</dbReference>
<accession>S0FR24</accession>
<dbReference type="CDD" id="cd07473">
    <property type="entry name" value="Peptidases_S8_Subtilisin_like"/>
    <property type="match status" value="1"/>
</dbReference>
<feature type="region of interest" description="Disordered" evidence="8">
    <location>
        <begin position="2501"/>
        <end position="2569"/>
    </location>
</feature>
<dbReference type="PROSITE" id="PS00138">
    <property type="entry name" value="SUBTILASE_SER"/>
    <property type="match status" value="1"/>
</dbReference>
<proteinExistence type="inferred from homology"/>
<evidence type="ECO:0000259" key="11">
    <source>
        <dbReference type="Pfam" id="PF20148"/>
    </source>
</evidence>
<feature type="domain" description="Teneurin-like YD-shell" evidence="13">
    <location>
        <begin position="1895"/>
        <end position="1964"/>
    </location>
</feature>
<dbReference type="InterPro" id="IPR034204">
    <property type="entry name" value="PfSUB1-like_cat_dom"/>
</dbReference>
<evidence type="ECO:0000313" key="14">
    <source>
        <dbReference type="EMBL" id="EMS71634.1"/>
    </source>
</evidence>
<evidence type="ECO:0000256" key="8">
    <source>
        <dbReference type="SAM" id="MobiDB-lite"/>
    </source>
</evidence>
<evidence type="ECO:0000256" key="7">
    <source>
        <dbReference type="RuleBase" id="RU003355"/>
    </source>
</evidence>
<dbReference type="PROSITE" id="PS00136">
    <property type="entry name" value="SUBTILASE_ASP"/>
    <property type="match status" value="1"/>
</dbReference>
<keyword evidence="5 6" id="KW-0720">Serine protease</keyword>
<dbReference type="RefSeq" id="WP_004625969.1">
    <property type="nucleotide sequence ID" value="NZ_AORV01000035.1"/>
</dbReference>
<dbReference type="GO" id="GO:0006508">
    <property type="term" value="P:proteolysis"/>
    <property type="evidence" value="ECO:0007669"/>
    <property type="project" value="UniProtKB-KW"/>
</dbReference>
<dbReference type="InterPro" id="IPR006530">
    <property type="entry name" value="YD"/>
</dbReference>
<dbReference type="Pfam" id="PF05593">
    <property type="entry name" value="RHS_repeat"/>
    <property type="match status" value="5"/>
</dbReference>
<feature type="domain" description="DUF6531" evidence="11">
    <location>
        <begin position="495"/>
        <end position="564"/>
    </location>
</feature>
<dbReference type="SUPFAM" id="SSF52743">
    <property type="entry name" value="Subtilisin-like"/>
    <property type="match status" value="1"/>
</dbReference>
<protein>
    <submittedName>
        <fullName evidence="14">RHS repeat-associated core domain-containing protein</fullName>
    </submittedName>
</protein>
<dbReference type="eggNOG" id="COG3209">
    <property type="taxonomic scope" value="Bacteria"/>
</dbReference>
<gene>
    <name evidence="14" type="ORF">CTER_2432</name>
</gene>
<dbReference type="InterPro" id="IPR056823">
    <property type="entry name" value="TEN-like_YD-shell"/>
</dbReference>
<keyword evidence="3" id="KW-0677">Repeat</keyword>
<dbReference type="Pfam" id="PF25023">
    <property type="entry name" value="TEN_YD-shell"/>
    <property type="match status" value="2"/>
</dbReference>
<dbReference type="InterPro" id="IPR050708">
    <property type="entry name" value="T6SS_VgrG/RHS"/>
</dbReference>
<dbReference type="PRINTS" id="PR00723">
    <property type="entry name" value="SUBTILISIN"/>
</dbReference>
<dbReference type="NCBIfam" id="TIGR03696">
    <property type="entry name" value="Rhs_assc_core"/>
    <property type="match status" value="1"/>
</dbReference>
<dbReference type="InterPro" id="IPR045351">
    <property type="entry name" value="DUF6531"/>
</dbReference>
<keyword evidence="9" id="KW-0812">Transmembrane</keyword>
<dbReference type="Gene3D" id="3.90.930.1">
    <property type="match status" value="1"/>
</dbReference>
<dbReference type="PATRIC" id="fig|1195236.3.peg.2746"/>
<feature type="domain" description="Teneurin-like YD-shell" evidence="13">
    <location>
        <begin position="2103"/>
        <end position="2358"/>
    </location>
</feature>
<evidence type="ECO:0000256" key="4">
    <source>
        <dbReference type="ARBA" id="ARBA00022801"/>
    </source>
</evidence>
<evidence type="ECO:0000256" key="1">
    <source>
        <dbReference type="ARBA" id="ARBA00011073"/>
    </source>
</evidence>
<reference evidence="14 15" key="1">
    <citation type="journal article" date="2013" name="Genome Announc.">
        <title>Draft Genome Sequence of the Cellulolytic, Mesophilic, Anaerobic Bacterium Clostridium termitidis Strain CT1112 (DSM 5398).</title>
        <authorList>
            <person name="Lal S."/>
            <person name="Ramachandran U."/>
            <person name="Zhang X."/>
            <person name="Munir R."/>
            <person name="Sparling R."/>
            <person name="Levin D.B."/>
        </authorList>
    </citation>
    <scope>NUCLEOTIDE SEQUENCE [LARGE SCALE GENOMIC DNA]</scope>
    <source>
        <strain evidence="14 15">CT1112</strain>
    </source>
</reference>
<dbReference type="GO" id="GO:0004252">
    <property type="term" value="F:serine-type endopeptidase activity"/>
    <property type="evidence" value="ECO:0007669"/>
    <property type="project" value="UniProtKB-UniRule"/>
</dbReference>
<feature type="compositionally biased region" description="Polar residues" evidence="8">
    <location>
        <begin position="2552"/>
        <end position="2569"/>
    </location>
</feature>
<organism evidence="14 15">
    <name type="scientific">Ruminiclostridium cellobioparum subsp. termitidis CT1112</name>
    <dbReference type="NCBI Taxonomy" id="1195236"/>
    <lineage>
        <taxon>Bacteria</taxon>
        <taxon>Bacillati</taxon>
        <taxon>Bacillota</taxon>
        <taxon>Clostridia</taxon>
        <taxon>Eubacteriales</taxon>
        <taxon>Oscillospiraceae</taxon>
        <taxon>Ruminiclostridium</taxon>
    </lineage>
</organism>
<dbReference type="Gene3D" id="3.90.1720.10">
    <property type="entry name" value="endopeptidase domain like (from Nostoc punctiforme)"/>
    <property type="match status" value="1"/>
</dbReference>
<dbReference type="InterPro" id="IPR054399">
    <property type="entry name" value="Fervidolysin-like_N_prodom"/>
</dbReference>
<dbReference type="PANTHER" id="PTHR32305:SF15">
    <property type="entry name" value="PROTEIN RHSA-RELATED"/>
    <property type="match status" value="1"/>
</dbReference>
<keyword evidence="9" id="KW-0472">Membrane</keyword>
<keyword evidence="15" id="KW-1185">Reference proteome</keyword>
<dbReference type="Pfam" id="PF00082">
    <property type="entry name" value="Peptidase_S8"/>
    <property type="match status" value="1"/>
</dbReference>
<dbReference type="Gene3D" id="3.40.50.200">
    <property type="entry name" value="Peptidase S8/S53 domain"/>
    <property type="match status" value="1"/>
</dbReference>
<dbReference type="PANTHER" id="PTHR32305">
    <property type="match status" value="1"/>
</dbReference>